<reference evidence="1" key="2">
    <citation type="submission" date="2015-06" db="UniProtKB">
        <authorList>
            <consortium name="EnsemblMetazoa"/>
        </authorList>
    </citation>
    <scope>IDENTIFICATION</scope>
</reference>
<accession>T1GRL7</accession>
<dbReference type="Proteomes" id="UP000015102">
    <property type="component" value="Unassembled WGS sequence"/>
</dbReference>
<sequence>MKNVSVVKIYNFFIIKKEENFVFF</sequence>
<evidence type="ECO:0000313" key="2">
    <source>
        <dbReference type="Proteomes" id="UP000015102"/>
    </source>
</evidence>
<evidence type="ECO:0000313" key="1">
    <source>
        <dbReference type="EnsemblMetazoa" id="MESCA006303-PA"/>
    </source>
</evidence>
<keyword evidence="2" id="KW-1185">Reference proteome</keyword>
<dbReference type="EnsemblMetazoa" id="MESCA006303-RA">
    <property type="protein sequence ID" value="MESCA006303-PA"/>
    <property type="gene ID" value="MESCA006303"/>
</dbReference>
<proteinExistence type="predicted"/>
<dbReference type="HOGENOM" id="CLU_3422609_0_0_1"/>
<protein>
    <submittedName>
        <fullName evidence="1">Uncharacterized protein</fullName>
    </submittedName>
</protein>
<dbReference type="EMBL" id="CAQQ02187152">
    <property type="status" value="NOT_ANNOTATED_CDS"/>
    <property type="molecule type" value="Genomic_DNA"/>
</dbReference>
<dbReference type="AlphaFoldDB" id="T1GRL7"/>
<reference evidence="2" key="1">
    <citation type="submission" date="2013-02" db="EMBL/GenBank/DDBJ databases">
        <authorList>
            <person name="Hughes D."/>
        </authorList>
    </citation>
    <scope>NUCLEOTIDE SEQUENCE</scope>
    <source>
        <strain>Durham</strain>
        <strain evidence="2">NC isolate 2 -- Noor lab</strain>
    </source>
</reference>
<name>T1GRL7_MEGSC</name>
<organism evidence="1 2">
    <name type="scientific">Megaselia scalaris</name>
    <name type="common">Humpbacked fly</name>
    <name type="synonym">Phora scalaris</name>
    <dbReference type="NCBI Taxonomy" id="36166"/>
    <lineage>
        <taxon>Eukaryota</taxon>
        <taxon>Metazoa</taxon>
        <taxon>Ecdysozoa</taxon>
        <taxon>Arthropoda</taxon>
        <taxon>Hexapoda</taxon>
        <taxon>Insecta</taxon>
        <taxon>Pterygota</taxon>
        <taxon>Neoptera</taxon>
        <taxon>Endopterygota</taxon>
        <taxon>Diptera</taxon>
        <taxon>Brachycera</taxon>
        <taxon>Muscomorpha</taxon>
        <taxon>Platypezoidea</taxon>
        <taxon>Phoridae</taxon>
        <taxon>Megaseliini</taxon>
        <taxon>Megaselia</taxon>
    </lineage>
</organism>